<dbReference type="InterPro" id="IPR009057">
    <property type="entry name" value="Homeodomain-like_sf"/>
</dbReference>
<reference evidence="5" key="1">
    <citation type="submission" date="2022-01" db="EMBL/GenBank/DDBJ databases">
        <title>Genome sequencing of Zunongwangia sp. M21534 genome.</title>
        <authorList>
            <person name="Chen Y."/>
            <person name="Dong C."/>
            <person name="Shao Z."/>
        </authorList>
    </citation>
    <scope>NUCLEOTIDE SEQUENCE</scope>
    <source>
        <strain evidence="5">MCCC M21534</strain>
    </source>
</reference>
<dbReference type="SMART" id="SM00342">
    <property type="entry name" value="HTH_ARAC"/>
    <property type="match status" value="1"/>
</dbReference>
<gene>
    <name evidence="5" type="ORF">L1967_14220</name>
</gene>
<dbReference type="SUPFAM" id="SSF51182">
    <property type="entry name" value="RmlC-like cupins"/>
    <property type="match status" value="1"/>
</dbReference>
<accession>A0A9X1ZVZ4</accession>
<evidence type="ECO:0000256" key="3">
    <source>
        <dbReference type="ARBA" id="ARBA00023163"/>
    </source>
</evidence>
<dbReference type="Gene3D" id="2.60.120.10">
    <property type="entry name" value="Jelly Rolls"/>
    <property type="match status" value="1"/>
</dbReference>
<comment type="caution">
    <text evidence="5">The sequence shown here is derived from an EMBL/GenBank/DDBJ whole genome shotgun (WGS) entry which is preliminary data.</text>
</comment>
<dbReference type="Gene3D" id="1.10.10.60">
    <property type="entry name" value="Homeodomain-like"/>
    <property type="match status" value="2"/>
</dbReference>
<protein>
    <submittedName>
        <fullName evidence="5">AraC family transcriptional regulator</fullName>
    </submittedName>
</protein>
<keyword evidence="2" id="KW-0238">DNA-binding</keyword>
<evidence type="ECO:0000256" key="2">
    <source>
        <dbReference type="ARBA" id="ARBA00023125"/>
    </source>
</evidence>
<evidence type="ECO:0000259" key="4">
    <source>
        <dbReference type="PROSITE" id="PS01124"/>
    </source>
</evidence>
<dbReference type="PROSITE" id="PS01124">
    <property type="entry name" value="HTH_ARAC_FAMILY_2"/>
    <property type="match status" value="1"/>
</dbReference>
<dbReference type="PANTHER" id="PTHR43280:SF34">
    <property type="entry name" value="ARAC-FAMILY TRANSCRIPTIONAL REGULATOR"/>
    <property type="match status" value="1"/>
</dbReference>
<evidence type="ECO:0000313" key="6">
    <source>
        <dbReference type="Proteomes" id="UP001139521"/>
    </source>
</evidence>
<organism evidence="5 6">
    <name type="scientific">Zunongwangia pacifica</name>
    <dbReference type="NCBI Taxonomy" id="2911062"/>
    <lineage>
        <taxon>Bacteria</taxon>
        <taxon>Pseudomonadati</taxon>
        <taxon>Bacteroidota</taxon>
        <taxon>Flavobacteriia</taxon>
        <taxon>Flavobacteriales</taxon>
        <taxon>Flavobacteriaceae</taxon>
        <taxon>Zunongwangia</taxon>
    </lineage>
</organism>
<evidence type="ECO:0000256" key="1">
    <source>
        <dbReference type="ARBA" id="ARBA00023015"/>
    </source>
</evidence>
<dbReference type="CDD" id="cd06976">
    <property type="entry name" value="cupin_MtlR-like_N"/>
    <property type="match status" value="1"/>
</dbReference>
<dbReference type="GO" id="GO:0043565">
    <property type="term" value="F:sequence-specific DNA binding"/>
    <property type="evidence" value="ECO:0007669"/>
    <property type="project" value="InterPro"/>
</dbReference>
<dbReference type="InterPro" id="IPR014710">
    <property type="entry name" value="RmlC-like_jellyroll"/>
</dbReference>
<dbReference type="AlphaFoldDB" id="A0A9X1ZVZ4"/>
<keyword evidence="1" id="KW-0805">Transcription regulation</keyword>
<dbReference type="SUPFAM" id="SSF46689">
    <property type="entry name" value="Homeodomain-like"/>
    <property type="match status" value="2"/>
</dbReference>
<dbReference type="GO" id="GO:0003700">
    <property type="term" value="F:DNA-binding transcription factor activity"/>
    <property type="evidence" value="ECO:0007669"/>
    <property type="project" value="InterPro"/>
</dbReference>
<keyword evidence="6" id="KW-1185">Reference proteome</keyword>
<evidence type="ECO:0000313" key="5">
    <source>
        <dbReference type="EMBL" id="MCL6219448.1"/>
    </source>
</evidence>
<proteinExistence type="predicted"/>
<name>A0A9X1ZVZ4_9FLAO</name>
<dbReference type="PANTHER" id="PTHR43280">
    <property type="entry name" value="ARAC-FAMILY TRANSCRIPTIONAL REGULATOR"/>
    <property type="match status" value="1"/>
</dbReference>
<dbReference type="EMBL" id="JAKHSK010000021">
    <property type="protein sequence ID" value="MCL6219448.1"/>
    <property type="molecule type" value="Genomic_DNA"/>
</dbReference>
<dbReference type="InterPro" id="IPR018060">
    <property type="entry name" value="HTH_AraC"/>
</dbReference>
<feature type="domain" description="HTH araC/xylS-type" evidence="4">
    <location>
        <begin position="186"/>
        <end position="284"/>
    </location>
</feature>
<sequence length="289" mass="33771">MKLFKIDRKSYQDSSFSINKVEDATHFLKIWHFHPELELVLILESTGTRFIGDSVSKFSAGEIILLGADLPHMWLNDQEYFKEDSSLKANAIAIHFTKDFLGQEFFNKPEFQKINQLLKQAELGLKFQNISQELINRIKGLDRFSSFERTLKFLEILNELSDNSFSQISSNAYLKNTQHSKNQELNKVYEYIFKNFKNQINLEDVAALIPMNLSAFSRFFSKVHKKSFTRYLNEIRIGYACKMLMEKYYPINIICFESGFNSLSNFNKQFKIITGKTPSEYANYHSSKS</sequence>
<dbReference type="Proteomes" id="UP001139521">
    <property type="component" value="Unassembled WGS sequence"/>
</dbReference>
<dbReference type="InterPro" id="IPR011051">
    <property type="entry name" value="RmlC_Cupin_sf"/>
</dbReference>
<keyword evidence="3" id="KW-0804">Transcription</keyword>
<dbReference type="Pfam" id="PF12833">
    <property type="entry name" value="HTH_18"/>
    <property type="match status" value="1"/>
</dbReference>
<dbReference type="RefSeq" id="WP_249602168.1">
    <property type="nucleotide sequence ID" value="NZ_JAKHSK010000021.1"/>
</dbReference>